<comment type="caution">
    <text evidence="1">The sequence shown here is derived from an EMBL/GenBank/DDBJ whole genome shotgun (WGS) entry which is preliminary data.</text>
</comment>
<organism evidence="1 2">
    <name type="scientific">Protopolystoma xenopodis</name>
    <dbReference type="NCBI Taxonomy" id="117903"/>
    <lineage>
        <taxon>Eukaryota</taxon>
        <taxon>Metazoa</taxon>
        <taxon>Spiralia</taxon>
        <taxon>Lophotrochozoa</taxon>
        <taxon>Platyhelminthes</taxon>
        <taxon>Monogenea</taxon>
        <taxon>Polyopisthocotylea</taxon>
        <taxon>Polystomatidea</taxon>
        <taxon>Polystomatidae</taxon>
        <taxon>Protopolystoma</taxon>
    </lineage>
</organism>
<gene>
    <name evidence="1" type="ORF">PXEA_LOCUS18301</name>
</gene>
<accession>A0A3S5CIS4</accession>
<protein>
    <submittedName>
        <fullName evidence="1">Uncharacterized protein</fullName>
    </submittedName>
</protein>
<proteinExistence type="predicted"/>
<sequence>MSLKLVNSTNTLKRSLRLLSDSLFAPTCLARPRSPSTTGTSCYTTTPMSPSVYDATISSPSDSAVPRPLVPLKRTGLIHQQHQHALQSGQAHAKPNARNADQFISVRAGLEAAGNVLDGLLRRLEGWDPERGTFTTAGKT</sequence>
<name>A0A3S5CIS4_9PLAT</name>
<evidence type="ECO:0000313" key="1">
    <source>
        <dbReference type="EMBL" id="VEL24861.1"/>
    </source>
</evidence>
<reference evidence="1" key="1">
    <citation type="submission" date="2018-11" db="EMBL/GenBank/DDBJ databases">
        <authorList>
            <consortium name="Pathogen Informatics"/>
        </authorList>
    </citation>
    <scope>NUCLEOTIDE SEQUENCE</scope>
</reference>
<keyword evidence="2" id="KW-1185">Reference proteome</keyword>
<dbReference type="EMBL" id="CAAALY010070159">
    <property type="protein sequence ID" value="VEL24861.1"/>
    <property type="molecule type" value="Genomic_DNA"/>
</dbReference>
<dbReference type="AlphaFoldDB" id="A0A3S5CIS4"/>
<evidence type="ECO:0000313" key="2">
    <source>
        <dbReference type="Proteomes" id="UP000784294"/>
    </source>
</evidence>
<dbReference type="Proteomes" id="UP000784294">
    <property type="component" value="Unassembled WGS sequence"/>
</dbReference>